<proteinExistence type="predicted"/>
<evidence type="ECO:0000256" key="1">
    <source>
        <dbReference type="SAM" id="MobiDB-lite"/>
    </source>
</evidence>
<organism evidence="2 3">
    <name type="scientific">Clitoria ternatea</name>
    <name type="common">Butterfly pea</name>
    <dbReference type="NCBI Taxonomy" id="43366"/>
    <lineage>
        <taxon>Eukaryota</taxon>
        <taxon>Viridiplantae</taxon>
        <taxon>Streptophyta</taxon>
        <taxon>Embryophyta</taxon>
        <taxon>Tracheophyta</taxon>
        <taxon>Spermatophyta</taxon>
        <taxon>Magnoliopsida</taxon>
        <taxon>eudicotyledons</taxon>
        <taxon>Gunneridae</taxon>
        <taxon>Pentapetalae</taxon>
        <taxon>rosids</taxon>
        <taxon>fabids</taxon>
        <taxon>Fabales</taxon>
        <taxon>Fabaceae</taxon>
        <taxon>Papilionoideae</taxon>
        <taxon>50 kb inversion clade</taxon>
        <taxon>NPAAA clade</taxon>
        <taxon>indigoferoid/millettioid clade</taxon>
        <taxon>Phaseoleae</taxon>
        <taxon>Clitoria</taxon>
    </lineage>
</organism>
<accession>A0AAN9K1A9</accession>
<feature type="compositionally biased region" description="Polar residues" evidence="1">
    <location>
        <begin position="81"/>
        <end position="92"/>
    </location>
</feature>
<evidence type="ECO:0000313" key="2">
    <source>
        <dbReference type="EMBL" id="KAK7308967.1"/>
    </source>
</evidence>
<keyword evidence="3" id="KW-1185">Reference proteome</keyword>
<dbReference type="AlphaFoldDB" id="A0AAN9K1A9"/>
<feature type="region of interest" description="Disordered" evidence="1">
    <location>
        <begin position="51"/>
        <end position="92"/>
    </location>
</feature>
<gene>
    <name evidence="2" type="ORF">RJT34_05338</name>
</gene>
<comment type="caution">
    <text evidence="2">The sequence shown here is derived from an EMBL/GenBank/DDBJ whole genome shotgun (WGS) entry which is preliminary data.</text>
</comment>
<name>A0AAN9K1A9_CLITE</name>
<dbReference type="EMBL" id="JAYKXN010000002">
    <property type="protein sequence ID" value="KAK7308967.1"/>
    <property type="molecule type" value="Genomic_DNA"/>
</dbReference>
<dbReference type="Proteomes" id="UP001359559">
    <property type="component" value="Unassembled WGS sequence"/>
</dbReference>
<reference evidence="2 3" key="1">
    <citation type="submission" date="2024-01" db="EMBL/GenBank/DDBJ databases">
        <title>The genomes of 5 underutilized Papilionoideae crops provide insights into root nodulation and disease resistance.</title>
        <authorList>
            <person name="Yuan L."/>
        </authorList>
    </citation>
    <scope>NUCLEOTIDE SEQUENCE [LARGE SCALE GENOMIC DNA]</scope>
    <source>
        <strain evidence="2">LY-2023</strain>
        <tissue evidence="2">Leaf</tissue>
    </source>
</reference>
<sequence length="168" mass="18438">MIVKKSQRRKVTGAKHKGFKGKGIENLNMGTCGISLEKDKGPSELNPIRVKKNNANPKMGGPRNVSNQVETKKKKYHSHAISGTKSTIGSSLRSGLQLMSNPIKPTQSSRKNDWDDYFMASMSIKQHEDYIAFKLGSAGHINSSRFFVNGAIKTSTLVGLIPSHEHSS</sequence>
<evidence type="ECO:0000313" key="3">
    <source>
        <dbReference type="Proteomes" id="UP001359559"/>
    </source>
</evidence>
<protein>
    <submittedName>
        <fullName evidence="2">Uncharacterized protein</fullName>
    </submittedName>
</protein>